<evidence type="ECO:0000313" key="6">
    <source>
        <dbReference type="Proteomes" id="UP000570016"/>
    </source>
</evidence>
<dbReference type="InterPro" id="IPR045851">
    <property type="entry name" value="AMP-bd_C_sf"/>
</dbReference>
<protein>
    <recommendedName>
        <fullName evidence="4">long-chain-fatty-acid--CoA ligase</fullName>
        <ecNumber evidence="4">6.2.1.3</ecNumber>
    </recommendedName>
</protein>
<dbReference type="Gene3D" id="3.30.300.30">
    <property type="match status" value="1"/>
</dbReference>
<dbReference type="GO" id="GO:0005789">
    <property type="term" value="C:endoplasmic reticulum membrane"/>
    <property type="evidence" value="ECO:0007669"/>
    <property type="project" value="TreeGrafter"/>
</dbReference>
<organism evidence="5 6">
    <name type="scientific">Rhynochetos jubatus</name>
    <name type="common">kagu</name>
    <dbReference type="NCBI Taxonomy" id="54386"/>
    <lineage>
        <taxon>Eukaryota</taxon>
        <taxon>Metazoa</taxon>
        <taxon>Chordata</taxon>
        <taxon>Craniata</taxon>
        <taxon>Vertebrata</taxon>
        <taxon>Euteleostomi</taxon>
        <taxon>Archelosauria</taxon>
        <taxon>Archosauria</taxon>
        <taxon>Dinosauria</taxon>
        <taxon>Saurischia</taxon>
        <taxon>Theropoda</taxon>
        <taxon>Coelurosauria</taxon>
        <taxon>Aves</taxon>
        <taxon>Neognathae</taxon>
        <taxon>Neoaves</taxon>
        <taxon>Phaethontimorphae</taxon>
        <taxon>Eurypygiformes</taxon>
        <taxon>Rhynochetidae</taxon>
        <taxon>Rhynochetos</taxon>
    </lineage>
</organism>
<evidence type="ECO:0000256" key="3">
    <source>
        <dbReference type="ARBA" id="ARBA00022832"/>
    </source>
</evidence>
<reference evidence="5 6" key="1">
    <citation type="submission" date="2019-09" db="EMBL/GenBank/DDBJ databases">
        <title>Bird 10,000 Genomes (B10K) Project - Family phase.</title>
        <authorList>
            <person name="Zhang G."/>
        </authorList>
    </citation>
    <scope>NUCLEOTIDE SEQUENCE [LARGE SCALE GENOMIC DNA]</scope>
    <source>
        <strain evidence="5">B10K-DU-029-58</strain>
        <tissue evidence="5">Muscle</tissue>
    </source>
</reference>
<comment type="caution">
    <text evidence="5">The sequence shown here is derived from an EMBL/GenBank/DDBJ whole genome shotgun (WGS) entry which is preliminary data.</text>
</comment>
<keyword evidence="3" id="KW-0443">Lipid metabolism</keyword>
<dbReference type="PANTHER" id="PTHR43107:SF12">
    <property type="entry name" value="LONG-CHAIN FATTY ACID TRANSPORT PROTEIN 3"/>
    <property type="match status" value="1"/>
</dbReference>
<feature type="non-terminal residue" evidence="5">
    <location>
        <position position="95"/>
    </location>
</feature>
<proteinExistence type="inferred from homology"/>
<keyword evidence="2" id="KW-0436">Ligase</keyword>
<accession>A0A7K6RK13</accession>
<dbReference type="GO" id="GO:0004467">
    <property type="term" value="F:long-chain fatty acid-CoA ligase activity"/>
    <property type="evidence" value="ECO:0007669"/>
    <property type="project" value="UniProtKB-EC"/>
</dbReference>
<dbReference type="OrthoDB" id="288590at2759"/>
<dbReference type="EMBL" id="VZRY01001207">
    <property type="protein sequence ID" value="NWW86014.1"/>
    <property type="molecule type" value="Genomic_DNA"/>
</dbReference>
<comment type="similarity">
    <text evidence="1">Belongs to the ATP-dependent AMP-binding enzyme family.</text>
</comment>
<sequence length="95" mass="10794">MAALVLRPGCRLDGPALYRHVEQLLPPYARPRFLRLQERLAMTETFKQQKVRLAQEGCDPACVPDPLFLLDEATKAYVPLGPTRWQGVLDGHLRI</sequence>
<keyword evidence="3" id="KW-0276">Fatty acid metabolism</keyword>
<dbReference type="AlphaFoldDB" id="A0A7K6RK13"/>
<dbReference type="PANTHER" id="PTHR43107">
    <property type="entry name" value="LONG-CHAIN FATTY ACID TRANSPORT PROTEIN"/>
    <property type="match status" value="1"/>
</dbReference>
<name>A0A7K6RK13_9AVES</name>
<feature type="non-terminal residue" evidence="5">
    <location>
        <position position="1"/>
    </location>
</feature>
<dbReference type="EC" id="6.2.1.3" evidence="4"/>
<keyword evidence="6" id="KW-1185">Reference proteome</keyword>
<evidence type="ECO:0000256" key="4">
    <source>
        <dbReference type="ARBA" id="ARBA00026121"/>
    </source>
</evidence>
<evidence type="ECO:0000256" key="1">
    <source>
        <dbReference type="ARBA" id="ARBA00006432"/>
    </source>
</evidence>
<dbReference type="SUPFAM" id="SSF56801">
    <property type="entry name" value="Acetyl-CoA synthetase-like"/>
    <property type="match status" value="1"/>
</dbReference>
<dbReference type="Proteomes" id="UP000570016">
    <property type="component" value="Unassembled WGS sequence"/>
</dbReference>
<dbReference type="GO" id="GO:0005886">
    <property type="term" value="C:plasma membrane"/>
    <property type="evidence" value="ECO:0007669"/>
    <property type="project" value="TreeGrafter"/>
</dbReference>
<evidence type="ECO:0000256" key="2">
    <source>
        <dbReference type="ARBA" id="ARBA00022598"/>
    </source>
</evidence>
<evidence type="ECO:0000313" key="5">
    <source>
        <dbReference type="EMBL" id="NWW86014.1"/>
    </source>
</evidence>
<gene>
    <name evidence="5" type="primary">Slc27a3_2</name>
    <name evidence="5" type="ORF">RHYJUB_R15357</name>
</gene>